<dbReference type="Proteomes" id="UP000254807">
    <property type="component" value="Unassembled WGS sequence"/>
</dbReference>
<dbReference type="SUPFAM" id="SSF48239">
    <property type="entry name" value="Terpenoid cyclases/Protein prenyltransferases"/>
    <property type="match status" value="1"/>
</dbReference>
<sequence>MDKLYLEDIEEIIAHRYDNGADYWTTEDRKLLKGAPFTTLESPMYLLELGVSPQDAILTETAELIFSTWKEDGRFKTSPSGGLYPCHTALALRNLCVLGYAEDQRLLKTFDYFISTQQEDGGWKCNKYSFGRGPETEYSTPMTTLTVLDAFRYSPFAKNQAVIHPAIEFLLTHWRLKKPISPCHYGIGTLFMQTEYPFRGYNLFYYLYVLSFYPYAKRDERFLEALHQFETKLVEGKVIVERVVPKLGKMNFCKKGQASQLATKRYQEILTNLA</sequence>
<dbReference type="EMBL" id="JARPZN010000011">
    <property type="protein sequence ID" value="MDT2691210.1"/>
    <property type="molecule type" value="Genomic_DNA"/>
</dbReference>
<reference evidence="1" key="2">
    <citation type="submission" date="2023-03" db="EMBL/GenBank/DDBJ databases">
        <authorList>
            <person name="Shen W."/>
            <person name="Cai J."/>
        </authorList>
    </citation>
    <scope>NUCLEOTIDE SEQUENCE</scope>
    <source>
        <strain evidence="1">K69-2</strain>
    </source>
</reference>
<keyword evidence="3" id="KW-1185">Reference proteome</keyword>
<gene>
    <name evidence="2" type="ORF">NCTC12360_00978</name>
    <name evidence="1" type="ORF">P7E30_13620</name>
</gene>
<proteinExistence type="predicted"/>
<dbReference type="EMBL" id="UFYW01000001">
    <property type="protein sequence ID" value="STD82549.1"/>
    <property type="molecule type" value="Genomic_DNA"/>
</dbReference>
<dbReference type="Gene3D" id="1.50.10.20">
    <property type="match status" value="1"/>
</dbReference>
<dbReference type="AlphaFoldDB" id="A0A376H301"/>
<evidence type="ECO:0000313" key="2">
    <source>
        <dbReference type="EMBL" id="STD82549.1"/>
    </source>
</evidence>
<accession>A0A376H301</accession>
<reference evidence="2 3" key="1">
    <citation type="submission" date="2018-06" db="EMBL/GenBank/DDBJ databases">
        <authorList>
            <consortium name="Pathogen Informatics"/>
            <person name="Doyle S."/>
        </authorList>
    </citation>
    <scope>NUCLEOTIDE SEQUENCE [LARGE SCALE GENOMIC DNA]</scope>
    <source>
        <strain evidence="2 3">NCTC12360</strain>
    </source>
</reference>
<dbReference type="InterPro" id="IPR008930">
    <property type="entry name" value="Terpenoid_cyclase/PrenylTrfase"/>
</dbReference>
<dbReference type="Proteomes" id="UP001183682">
    <property type="component" value="Unassembled WGS sequence"/>
</dbReference>
<protein>
    <submittedName>
        <fullName evidence="1">Prenyltransferase</fullName>
    </submittedName>
</protein>
<dbReference type="RefSeq" id="WP_060814859.1">
    <property type="nucleotide sequence ID" value="NZ_JAMXHF010000002.1"/>
</dbReference>
<dbReference type="OrthoDB" id="9790865at2"/>
<organism evidence="2 3">
    <name type="scientific">Enterococcus gallinarum</name>
    <dbReference type="NCBI Taxonomy" id="1353"/>
    <lineage>
        <taxon>Bacteria</taxon>
        <taxon>Bacillati</taxon>
        <taxon>Bacillota</taxon>
        <taxon>Bacilli</taxon>
        <taxon>Lactobacillales</taxon>
        <taxon>Enterococcaceae</taxon>
        <taxon>Enterococcus</taxon>
    </lineage>
</organism>
<evidence type="ECO:0000313" key="3">
    <source>
        <dbReference type="Proteomes" id="UP000254807"/>
    </source>
</evidence>
<evidence type="ECO:0000313" key="1">
    <source>
        <dbReference type="EMBL" id="MDT2691210.1"/>
    </source>
</evidence>
<name>A0A376H301_ENTGA</name>